<dbReference type="PANTHER" id="PTHR18976:SF28">
    <property type="entry name" value="APOLIPOPROTEIN A-IV-RELATED"/>
    <property type="match status" value="1"/>
</dbReference>
<dbReference type="GO" id="GO:0034364">
    <property type="term" value="C:high-density lipoprotein particle"/>
    <property type="evidence" value="ECO:0007669"/>
    <property type="project" value="UniProtKB-KW"/>
</dbReference>
<keyword evidence="4" id="KW-0964">Secreted</keyword>
<keyword evidence="10" id="KW-0443">Lipid metabolism</keyword>
<evidence type="ECO:0000256" key="9">
    <source>
        <dbReference type="ARBA" id="ARBA00023055"/>
    </source>
</evidence>
<comment type="caution">
    <text evidence="15">The sequence shown here is derived from an EMBL/GenBank/DDBJ whole genome shotgun (WGS) entry which is preliminary data.</text>
</comment>
<dbReference type="GO" id="GO:0042627">
    <property type="term" value="C:chylomicron"/>
    <property type="evidence" value="ECO:0007669"/>
    <property type="project" value="TreeGrafter"/>
</dbReference>
<evidence type="ECO:0000256" key="10">
    <source>
        <dbReference type="ARBA" id="ARBA00023098"/>
    </source>
</evidence>
<keyword evidence="7" id="KW-0677">Repeat</keyword>
<keyword evidence="16" id="KW-1185">Reference proteome</keyword>
<gene>
    <name evidence="15" type="ORF">WMY93_026504</name>
</gene>
<dbReference type="GO" id="GO:0033700">
    <property type="term" value="P:phospholipid efflux"/>
    <property type="evidence" value="ECO:0007669"/>
    <property type="project" value="TreeGrafter"/>
</dbReference>
<evidence type="ECO:0000256" key="7">
    <source>
        <dbReference type="ARBA" id="ARBA00022737"/>
    </source>
</evidence>
<keyword evidence="6" id="KW-0732">Signal</keyword>
<evidence type="ECO:0000256" key="8">
    <source>
        <dbReference type="ARBA" id="ARBA00022850"/>
    </source>
</evidence>
<dbReference type="Gene3D" id="6.10.250.2890">
    <property type="match status" value="1"/>
</dbReference>
<dbReference type="GO" id="GO:0060228">
    <property type="term" value="F:phosphatidylcholine-sterol O-acyltransferase activator activity"/>
    <property type="evidence" value="ECO:0007669"/>
    <property type="project" value="TreeGrafter"/>
</dbReference>
<name>A0AAW0N261_9GOBI</name>
<keyword evidence="3" id="KW-0813">Transport</keyword>
<evidence type="ECO:0000313" key="16">
    <source>
        <dbReference type="Proteomes" id="UP001460270"/>
    </source>
</evidence>
<keyword evidence="5" id="KW-0153">Cholesterol metabolism</keyword>
<keyword evidence="8" id="KW-0345">HDL</keyword>
<dbReference type="PANTHER" id="PTHR18976">
    <property type="entry name" value="APOLIPOPROTEIN"/>
    <property type="match status" value="1"/>
</dbReference>
<evidence type="ECO:0000256" key="13">
    <source>
        <dbReference type="ARBA" id="ARBA00037506"/>
    </source>
</evidence>
<dbReference type="GO" id="GO:0033344">
    <property type="term" value="P:cholesterol efflux"/>
    <property type="evidence" value="ECO:0007669"/>
    <property type="project" value="TreeGrafter"/>
</dbReference>
<evidence type="ECO:0000256" key="3">
    <source>
        <dbReference type="ARBA" id="ARBA00022448"/>
    </source>
</evidence>
<dbReference type="GO" id="GO:0042157">
    <property type="term" value="P:lipoprotein metabolic process"/>
    <property type="evidence" value="ECO:0007669"/>
    <property type="project" value="InterPro"/>
</dbReference>
<dbReference type="InterPro" id="IPR000074">
    <property type="entry name" value="ApoA_E"/>
</dbReference>
<keyword evidence="12" id="KW-0753">Steroid metabolism</keyword>
<dbReference type="FunFam" id="1.20.120.20:FF:000007">
    <property type="entry name" value="Apolipoprotein A-IV a"/>
    <property type="match status" value="1"/>
</dbReference>
<dbReference type="InterPro" id="IPR050163">
    <property type="entry name" value="Apolipoprotein_A1/A4/E"/>
</dbReference>
<evidence type="ECO:0000256" key="2">
    <source>
        <dbReference type="ARBA" id="ARBA00008788"/>
    </source>
</evidence>
<protein>
    <recommendedName>
        <fullName evidence="17">Apolipoprotein A-IV</fullName>
    </recommendedName>
</protein>
<dbReference type="GO" id="GO:0034361">
    <property type="term" value="C:very-low-density lipoprotein particle"/>
    <property type="evidence" value="ECO:0007669"/>
    <property type="project" value="TreeGrafter"/>
</dbReference>
<dbReference type="Proteomes" id="UP001460270">
    <property type="component" value="Unassembled WGS sequence"/>
</dbReference>
<evidence type="ECO:0000256" key="4">
    <source>
        <dbReference type="ARBA" id="ARBA00022525"/>
    </source>
</evidence>
<evidence type="ECO:0000256" key="12">
    <source>
        <dbReference type="ARBA" id="ARBA00023221"/>
    </source>
</evidence>
<dbReference type="GO" id="GO:0008203">
    <property type="term" value="P:cholesterol metabolic process"/>
    <property type="evidence" value="ECO:0007669"/>
    <property type="project" value="UniProtKB-KW"/>
</dbReference>
<evidence type="ECO:0000256" key="1">
    <source>
        <dbReference type="ARBA" id="ARBA00004613"/>
    </source>
</evidence>
<evidence type="ECO:0000256" key="5">
    <source>
        <dbReference type="ARBA" id="ARBA00022548"/>
    </source>
</evidence>
<keyword evidence="11" id="KW-1207">Sterol metabolism</keyword>
<dbReference type="GO" id="GO:0005543">
    <property type="term" value="F:phospholipid binding"/>
    <property type="evidence" value="ECO:0007669"/>
    <property type="project" value="TreeGrafter"/>
</dbReference>
<organism evidence="15 16">
    <name type="scientific">Mugilogobius chulae</name>
    <name type="common">yellowstripe goby</name>
    <dbReference type="NCBI Taxonomy" id="88201"/>
    <lineage>
        <taxon>Eukaryota</taxon>
        <taxon>Metazoa</taxon>
        <taxon>Chordata</taxon>
        <taxon>Craniata</taxon>
        <taxon>Vertebrata</taxon>
        <taxon>Euteleostomi</taxon>
        <taxon>Actinopterygii</taxon>
        <taxon>Neopterygii</taxon>
        <taxon>Teleostei</taxon>
        <taxon>Neoteleostei</taxon>
        <taxon>Acanthomorphata</taxon>
        <taxon>Gobiaria</taxon>
        <taxon>Gobiiformes</taxon>
        <taxon>Gobioidei</taxon>
        <taxon>Gobiidae</taxon>
        <taxon>Gobionellinae</taxon>
        <taxon>Mugilogobius</taxon>
    </lineage>
</organism>
<evidence type="ECO:0000313" key="15">
    <source>
        <dbReference type="EMBL" id="KAK7886883.1"/>
    </source>
</evidence>
<sequence length="271" mass="30324">MRVKQSDSKALSPGLWDHNCLLKYKRPWTSPLLHKHSLSGLARTLADSGLTMKVLVVLVLAVFADADDTLQMVRSSQFGQEVSARLTESADLASKYATSIQEQLPPAAQDVIAKVTTEADVLRERVAQELSTVRGQLEPYTEEMKIQMQQKVEQLKQELAPYADNLDAELKASLEQSVKDLQTQLGPYTDDLKVKVDQHLQDFKDNLTPMTEKVQELAAPYVDDLREKLDPYARTSRLASPLSTTPSSSPTKLHPSFSKELRPTDTKWSSM</sequence>
<dbReference type="GO" id="GO:0034362">
    <property type="term" value="C:low-density lipoprotein particle"/>
    <property type="evidence" value="ECO:0007669"/>
    <property type="project" value="TreeGrafter"/>
</dbReference>
<reference evidence="16" key="1">
    <citation type="submission" date="2024-04" db="EMBL/GenBank/DDBJ databases">
        <title>Salinicola lusitanus LLJ914,a marine bacterium isolated from the Okinawa Trough.</title>
        <authorList>
            <person name="Li J."/>
        </authorList>
    </citation>
    <scope>NUCLEOTIDE SEQUENCE [LARGE SCALE GENOMIC DNA]</scope>
</reference>
<accession>A0AAW0N261</accession>
<feature type="region of interest" description="Disordered" evidence="14">
    <location>
        <begin position="232"/>
        <end position="271"/>
    </location>
</feature>
<keyword evidence="9" id="KW-0445">Lipid transport</keyword>
<dbReference type="GO" id="GO:0055090">
    <property type="term" value="P:acylglycerol homeostasis"/>
    <property type="evidence" value="ECO:0007669"/>
    <property type="project" value="TreeGrafter"/>
</dbReference>
<dbReference type="Gene3D" id="1.20.120.20">
    <property type="entry name" value="Apolipoprotein"/>
    <property type="match status" value="1"/>
</dbReference>
<proteinExistence type="inferred from homology"/>
<dbReference type="SUPFAM" id="SSF58113">
    <property type="entry name" value="Apolipoprotein A-I"/>
    <property type="match status" value="1"/>
</dbReference>
<dbReference type="EMBL" id="JBBPFD010000019">
    <property type="protein sequence ID" value="KAK7886883.1"/>
    <property type="molecule type" value="Genomic_DNA"/>
</dbReference>
<dbReference type="GO" id="GO:1903561">
    <property type="term" value="C:extracellular vesicle"/>
    <property type="evidence" value="ECO:0007669"/>
    <property type="project" value="TreeGrafter"/>
</dbReference>
<evidence type="ECO:0008006" key="17">
    <source>
        <dbReference type="Google" id="ProtNLM"/>
    </source>
</evidence>
<dbReference type="Pfam" id="PF01442">
    <property type="entry name" value="Apolipoprotein"/>
    <property type="match status" value="1"/>
</dbReference>
<dbReference type="AlphaFoldDB" id="A0AAW0N261"/>
<dbReference type="GO" id="GO:0120020">
    <property type="term" value="F:cholesterol transfer activity"/>
    <property type="evidence" value="ECO:0007669"/>
    <property type="project" value="TreeGrafter"/>
</dbReference>
<comment type="similarity">
    <text evidence="2">Belongs to the apolipoprotein A1/A4/E family.</text>
</comment>
<evidence type="ECO:0000256" key="11">
    <source>
        <dbReference type="ARBA" id="ARBA00023166"/>
    </source>
</evidence>
<evidence type="ECO:0000256" key="14">
    <source>
        <dbReference type="SAM" id="MobiDB-lite"/>
    </source>
</evidence>
<comment type="function">
    <text evidence="13">Participates in the reverse transport of cholesterol from tissues to the liver for excretion by promoting cholesterol efflux from tissues and by acting as a cofactor for the lecithin cholesterol acyltransferase (LCAT).</text>
</comment>
<feature type="compositionally biased region" description="Low complexity" evidence="14">
    <location>
        <begin position="235"/>
        <end position="256"/>
    </location>
</feature>
<evidence type="ECO:0000256" key="6">
    <source>
        <dbReference type="ARBA" id="ARBA00022729"/>
    </source>
</evidence>
<comment type="subcellular location">
    <subcellularLocation>
        <location evidence="1">Secreted</location>
    </subcellularLocation>
</comment>